<comment type="caution">
    <text evidence="1">The sequence shown here is derived from an EMBL/GenBank/DDBJ whole genome shotgun (WGS) entry which is preliminary data.</text>
</comment>
<dbReference type="Proteomes" id="UP000236370">
    <property type="component" value="Unassembled WGS sequence"/>
</dbReference>
<dbReference type="EMBL" id="NBAG03000278">
    <property type="protein sequence ID" value="PNI51426.1"/>
    <property type="molecule type" value="Genomic_DNA"/>
</dbReference>
<evidence type="ECO:0000313" key="2">
    <source>
        <dbReference type="EMBL" id="PNI51426.1"/>
    </source>
</evidence>
<gene>
    <name evidence="1" type="ORF">CK820_G0026483</name>
</gene>
<evidence type="ECO:0000313" key="1">
    <source>
        <dbReference type="EMBL" id="PNI51421.1"/>
    </source>
</evidence>
<dbReference type="EMBL" id="NBAG03000278">
    <property type="protein sequence ID" value="PNI51421.1"/>
    <property type="molecule type" value="Genomic_DNA"/>
</dbReference>
<dbReference type="AlphaFoldDB" id="A0A2J8LVX4"/>
<protein>
    <submittedName>
        <fullName evidence="2">CCDC159 isoform 18</fullName>
    </submittedName>
    <submittedName>
        <fullName evidence="1">CCDC159 isoform 8</fullName>
    </submittedName>
</protein>
<accession>A0A2J8LVX4</accession>
<organism evidence="1 3">
    <name type="scientific">Pan troglodytes</name>
    <name type="common">Chimpanzee</name>
    <dbReference type="NCBI Taxonomy" id="9598"/>
    <lineage>
        <taxon>Eukaryota</taxon>
        <taxon>Metazoa</taxon>
        <taxon>Chordata</taxon>
        <taxon>Craniata</taxon>
        <taxon>Vertebrata</taxon>
        <taxon>Euteleostomi</taxon>
        <taxon>Mammalia</taxon>
        <taxon>Eutheria</taxon>
        <taxon>Euarchontoglires</taxon>
        <taxon>Primates</taxon>
        <taxon>Haplorrhini</taxon>
        <taxon>Catarrhini</taxon>
        <taxon>Hominidae</taxon>
        <taxon>Pan</taxon>
    </lineage>
</organism>
<sequence length="36" mass="4002">MGEHEQVVCEALGDQLFQSQSQDHCDDSRLPEAPAM</sequence>
<name>A0A2J8LVX4_PANTR</name>
<evidence type="ECO:0000313" key="3">
    <source>
        <dbReference type="Proteomes" id="UP000236370"/>
    </source>
</evidence>
<reference evidence="1 3" key="1">
    <citation type="submission" date="2017-12" db="EMBL/GenBank/DDBJ databases">
        <title>High-resolution comparative analysis of great ape genomes.</title>
        <authorList>
            <person name="Pollen A."/>
            <person name="Hastie A."/>
            <person name="Hormozdiari F."/>
            <person name="Dougherty M."/>
            <person name="Liu R."/>
            <person name="Chaisson M."/>
            <person name="Hoppe E."/>
            <person name="Hill C."/>
            <person name="Pang A."/>
            <person name="Hillier L."/>
            <person name="Baker C."/>
            <person name="Armstrong J."/>
            <person name="Shendure J."/>
            <person name="Paten B."/>
            <person name="Wilson R."/>
            <person name="Chao H."/>
            <person name="Schneider V."/>
            <person name="Ventura M."/>
            <person name="Kronenberg Z."/>
            <person name="Murali S."/>
            <person name="Gordon D."/>
            <person name="Cantsilieris S."/>
            <person name="Munson K."/>
            <person name="Nelson B."/>
            <person name="Raja A."/>
            <person name="Underwood J."/>
            <person name="Diekhans M."/>
            <person name="Fiddes I."/>
            <person name="Haussler D."/>
            <person name="Eichler E."/>
        </authorList>
    </citation>
    <scope>NUCLEOTIDE SEQUENCE [LARGE SCALE GENOMIC DNA]</scope>
    <source>
        <strain evidence="1">Yerkes chimp pedigree #C0471</strain>
        <tissue evidence="1">Blood</tissue>
    </source>
</reference>
<proteinExistence type="predicted"/>